<evidence type="ECO:0000256" key="5">
    <source>
        <dbReference type="SAM" id="MobiDB-lite"/>
    </source>
</evidence>
<evidence type="ECO:0000313" key="8">
    <source>
        <dbReference type="EMBL" id="KAF1933515.1"/>
    </source>
</evidence>
<proteinExistence type="predicted"/>
<dbReference type="GO" id="GO:0005737">
    <property type="term" value="C:cytoplasm"/>
    <property type="evidence" value="ECO:0007669"/>
    <property type="project" value="TreeGrafter"/>
</dbReference>
<feature type="compositionally biased region" description="Basic and acidic residues" evidence="5">
    <location>
        <begin position="428"/>
        <end position="437"/>
    </location>
</feature>
<feature type="region of interest" description="Disordered" evidence="5">
    <location>
        <begin position="93"/>
        <end position="168"/>
    </location>
</feature>
<dbReference type="PANTHER" id="PTHR12953:SF0">
    <property type="entry name" value="SUN DOMAIN-CONTAINING OSSIFICATION FACTOR"/>
    <property type="match status" value="1"/>
</dbReference>
<feature type="signal peptide" evidence="6">
    <location>
        <begin position="1"/>
        <end position="27"/>
    </location>
</feature>
<dbReference type="Gene3D" id="2.60.120.260">
    <property type="entry name" value="Galactose-binding domain-like"/>
    <property type="match status" value="1"/>
</dbReference>
<gene>
    <name evidence="8" type="ORF">M421DRAFT_415856</name>
</gene>
<dbReference type="GO" id="GO:0034975">
    <property type="term" value="P:protein folding in endoplasmic reticulum"/>
    <property type="evidence" value="ECO:0007669"/>
    <property type="project" value="TreeGrafter"/>
</dbReference>
<accession>A0A6A5RYG6</accession>
<feature type="compositionally biased region" description="Basic and acidic residues" evidence="5">
    <location>
        <begin position="935"/>
        <end position="955"/>
    </location>
</feature>
<evidence type="ECO:0000313" key="9">
    <source>
        <dbReference type="Proteomes" id="UP000800082"/>
    </source>
</evidence>
<dbReference type="OrthoDB" id="266334at2759"/>
<comment type="subcellular location">
    <subcellularLocation>
        <location evidence="1">Endomembrane system</location>
    </subcellularLocation>
</comment>
<dbReference type="RefSeq" id="XP_033453763.1">
    <property type="nucleotide sequence ID" value="XM_033590857.1"/>
</dbReference>
<keyword evidence="6" id="KW-0732">Signal</keyword>
<feature type="compositionally biased region" description="Polar residues" evidence="5">
    <location>
        <begin position="479"/>
        <end position="488"/>
    </location>
</feature>
<feature type="region of interest" description="Disordered" evidence="5">
    <location>
        <begin position="797"/>
        <end position="1001"/>
    </location>
</feature>
<dbReference type="GeneID" id="54348525"/>
<feature type="compositionally biased region" description="Low complexity" evidence="5">
    <location>
        <begin position="535"/>
        <end position="552"/>
    </location>
</feature>
<feature type="region of interest" description="Disordered" evidence="5">
    <location>
        <begin position="246"/>
        <end position="268"/>
    </location>
</feature>
<feature type="compositionally biased region" description="Low complexity" evidence="5">
    <location>
        <begin position="93"/>
        <end position="109"/>
    </location>
</feature>
<keyword evidence="4" id="KW-0472">Membrane</keyword>
<evidence type="ECO:0000259" key="7">
    <source>
        <dbReference type="PROSITE" id="PS51469"/>
    </source>
</evidence>
<dbReference type="PROSITE" id="PS51469">
    <property type="entry name" value="SUN"/>
    <property type="match status" value="1"/>
</dbReference>
<keyword evidence="2" id="KW-0812">Transmembrane</keyword>
<feature type="compositionally biased region" description="Polar residues" evidence="5">
    <location>
        <begin position="495"/>
        <end position="534"/>
    </location>
</feature>
<feature type="compositionally biased region" description="Acidic residues" evidence="5">
    <location>
        <begin position="438"/>
        <end position="448"/>
    </location>
</feature>
<feature type="region of interest" description="Disordered" evidence="5">
    <location>
        <begin position="479"/>
        <end position="646"/>
    </location>
</feature>
<dbReference type="EMBL" id="ML978957">
    <property type="protein sequence ID" value="KAF1933515.1"/>
    <property type="molecule type" value="Genomic_DNA"/>
</dbReference>
<dbReference type="Proteomes" id="UP000800082">
    <property type="component" value="Unassembled WGS sequence"/>
</dbReference>
<feature type="region of interest" description="Disordered" evidence="5">
    <location>
        <begin position="428"/>
        <end position="462"/>
    </location>
</feature>
<keyword evidence="9" id="KW-1185">Reference proteome</keyword>
<reference evidence="8" key="1">
    <citation type="journal article" date="2020" name="Stud. Mycol.">
        <title>101 Dothideomycetes genomes: a test case for predicting lifestyles and emergence of pathogens.</title>
        <authorList>
            <person name="Haridas S."/>
            <person name="Albert R."/>
            <person name="Binder M."/>
            <person name="Bloem J."/>
            <person name="Labutti K."/>
            <person name="Salamov A."/>
            <person name="Andreopoulos B."/>
            <person name="Baker S."/>
            <person name="Barry K."/>
            <person name="Bills G."/>
            <person name="Bluhm B."/>
            <person name="Cannon C."/>
            <person name="Castanera R."/>
            <person name="Culley D."/>
            <person name="Daum C."/>
            <person name="Ezra D."/>
            <person name="Gonzalez J."/>
            <person name="Henrissat B."/>
            <person name="Kuo A."/>
            <person name="Liang C."/>
            <person name="Lipzen A."/>
            <person name="Lutzoni F."/>
            <person name="Magnuson J."/>
            <person name="Mondo S."/>
            <person name="Nolan M."/>
            <person name="Ohm R."/>
            <person name="Pangilinan J."/>
            <person name="Park H.-J."/>
            <person name="Ramirez L."/>
            <person name="Alfaro M."/>
            <person name="Sun H."/>
            <person name="Tritt A."/>
            <person name="Yoshinaga Y."/>
            <person name="Zwiers L.-H."/>
            <person name="Turgeon B."/>
            <person name="Goodwin S."/>
            <person name="Spatafora J."/>
            <person name="Crous P."/>
            <person name="Grigoriev I."/>
        </authorList>
    </citation>
    <scope>NUCLEOTIDE SEQUENCE</scope>
    <source>
        <strain evidence="8">CBS 183.55</strain>
    </source>
</reference>
<feature type="compositionally biased region" description="Polar residues" evidence="5">
    <location>
        <begin position="867"/>
        <end position="887"/>
    </location>
</feature>
<protein>
    <recommendedName>
        <fullName evidence="7">SUN domain-containing protein</fullName>
    </recommendedName>
</protein>
<dbReference type="InterPro" id="IPR045120">
    <property type="entry name" value="Suco/Slp1-like"/>
</dbReference>
<feature type="compositionally biased region" description="Polar residues" evidence="5">
    <location>
        <begin position="922"/>
        <end position="934"/>
    </location>
</feature>
<dbReference type="InterPro" id="IPR012919">
    <property type="entry name" value="SUN_dom"/>
</dbReference>
<evidence type="ECO:0000256" key="1">
    <source>
        <dbReference type="ARBA" id="ARBA00004308"/>
    </source>
</evidence>
<feature type="compositionally biased region" description="Polar residues" evidence="5">
    <location>
        <begin position="615"/>
        <end position="646"/>
    </location>
</feature>
<dbReference type="SUPFAM" id="SSF49785">
    <property type="entry name" value="Galactose-binding domain-like"/>
    <property type="match status" value="1"/>
</dbReference>
<feature type="chain" id="PRO_5025465261" description="SUN domain-containing protein" evidence="6">
    <location>
        <begin position="28"/>
        <end position="1001"/>
    </location>
</feature>
<dbReference type="FunFam" id="2.60.120.260:FF:000082">
    <property type="entry name" value="Sad1/UNC domain protein"/>
    <property type="match status" value="1"/>
</dbReference>
<dbReference type="PANTHER" id="PTHR12953">
    <property type="entry name" value="MEMBRANE PROTEIN CH1 RELATED"/>
    <property type="match status" value="1"/>
</dbReference>
<dbReference type="GO" id="GO:0016020">
    <property type="term" value="C:membrane"/>
    <property type="evidence" value="ECO:0007669"/>
    <property type="project" value="InterPro"/>
</dbReference>
<dbReference type="InterPro" id="IPR008979">
    <property type="entry name" value="Galactose-bd-like_sf"/>
</dbReference>
<sequence length="1001" mass="107927">MPTIGASLRKRAAFLLLCISTTALAQAANDSVTNYSVTRHDNSAAPSQPTPFTRSYADNDTICSYRTINYITHTLPQQCLKTSWSDRIATISTNATPPAADSPSTPQTSVSTAKEGAGSRTNESTGSSTATSASPAEGTGLDEGAVGGSTASTEPDTELETDSPFDNANFLSFDEWKKRNLAQAGQSPDSVGQGRAASAEQGPRRRPVNVNALDSLGEEAEIDIDFTGFGDLSEGSSIGSDIASRAVGGEAAKPTRETDKPGSGSWALSKDAGKTCKERFNYASFDCAANILKTNKKAKGSSAVLSEHKDSYMLNECSVDNKFLIVELCDDILVDTVVLANYEFFSSMFRHFRISVSDRYPVKMERWRTLATFEARNSRDIQPFLITEPQIWARYLRIEFLTQYGNEFYCPLSLLRVHGTTMMEQFRREEEEARGGDDDAESIEEEEDVVKPADGSGPIPADRVPVILAKEVLLVSTETAPAESKSQPTIPPNNQPATSQAVSHSTMTGGPSASGQVSTPSINSQSIVTSVSVPTNHSTNGSSLTLSTPGSSEESETSVQERRASVTAAASQLSQTGVSSQSPAPVKPPTTSGASSIRSSGSDAAPSSANHPSVKPSNNSTAANPSVASQSRSSPTHPNAAAPSTQESFFKSIHKRLQYLEANSTLSLQYIEEQSRILRDAFIKVEKKQLAKTEKFLEYMNTTVITELKHYRNLYEQLWQSTVIEIEGIKERQNKDMGEIGARLSMMADEFVWQKRMAVVQSTLLLLCLGLVLFARSGTMGAAADMPIVQQLGTKYSSFFDSPPPQRGPPETGVDRRRRTFKNMWRSDTSAGLSDRSGPGRSIISDMDSDDARSPVQIEYSPPTPNTPGGLQADQSMIASQSGSSPPYVNGIEDVDSDADPAIPRKVPDITPEDQAKRIQVLATQSGPATPNGTRDSRPSWEEVDRAIDQLKAEEQDQPVAQKEVRVKGKARSPLRRAQSSYDGGADDSSPVDSGNELFSN</sequence>
<name>A0A6A5RYG6_9PLEO</name>
<feature type="domain" description="SUN" evidence="7">
    <location>
        <begin position="250"/>
        <end position="422"/>
    </location>
</feature>
<evidence type="ECO:0000256" key="2">
    <source>
        <dbReference type="ARBA" id="ARBA00022692"/>
    </source>
</evidence>
<feature type="compositionally biased region" description="Polar residues" evidence="5">
    <location>
        <begin position="991"/>
        <end position="1001"/>
    </location>
</feature>
<dbReference type="Pfam" id="PF07738">
    <property type="entry name" value="Sad1_UNC"/>
    <property type="match status" value="1"/>
</dbReference>
<evidence type="ECO:0000256" key="4">
    <source>
        <dbReference type="ARBA" id="ARBA00023136"/>
    </source>
</evidence>
<feature type="region of interest" description="Disordered" evidence="5">
    <location>
        <begin position="182"/>
        <end position="209"/>
    </location>
</feature>
<keyword evidence="3" id="KW-1133">Transmembrane helix</keyword>
<dbReference type="AlphaFoldDB" id="A0A6A5RYG6"/>
<feature type="compositionally biased region" description="Low complexity" evidence="5">
    <location>
        <begin position="121"/>
        <end position="139"/>
    </location>
</feature>
<evidence type="ECO:0000256" key="3">
    <source>
        <dbReference type="ARBA" id="ARBA00022989"/>
    </source>
</evidence>
<feature type="compositionally biased region" description="Low complexity" evidence="5">
    <location>
        <begin position="592"/>
        <end position="609"/>
    </location>
</feature>
<evidence type="ECO:0000256" key="6">
    <source>
        <dbReference type="SAM" id="SignalP"/>
    </source>
</evidence>
<organism evidence="8 9">
    <name type="scientific">Didymella exigua CBS 183.55</name>
    <dbReference type="NCBI Taxonomy" id="1150837"/>
    <lineage>
        <taxon>Eukaryota</taxon>
        <taxon>Fungi</taxon>
        <taxon>Dikarya</taxon>
        <taxon>Ascomycota</taxon>
        <taxon>Pezizomycotina</taxon>
        <taxon>Dothideomycetes</taxon>
        <taxon>Pleosporomycetidae</taxon>
        <taxon>Pleosporales</taxon>
        <taxon>Pleosporineae</taxon>
        <taxon>Didymellaceae</taxon>
        <taxon>Didymella</taxon>
    </lineage>
</organism>
<dbReference type="GO" id="GO:0012505">
    <property type="term" value="C:endomembrane system"/>
    <property type="evidence" value="ECO:0007669"/>
    <property type="project" value="UniProtKB-SubCell"/>
</dbReference>
<feature type="compositionally biased region" description="Polar residues" evidence="5">
    <location>
        <begin position="568"/>
        <end position="583"/>
    </location>
</feature>